<keyword evidence="3" id="KW-1185">Reference proteome</keyword>
<gene>
    <name evidence="2" type="ORF">FSZ31_07670</name>
</gene>
<evidence type="ECO:0000313" key="3">
    <source>
        <dbReference type="Proteomes" id="UP000321129"/>
    </source>
</evidence>
<reference evidence="2 3" key="1">
    <citation type="submission" date="2019-08" db="EMBL/GenBank/DDBJ databases">
        <title>Sphingorhabdus soil sp. nov., isolated from arctic soil.</title>
        <authorList>
            <person name="Liu Y."/>
        </authorList>
    </citation>
    <scope>NUCLEOTIDE SEQUENCE [LARGE SCALE GENOMIC DNA]</scope>
    <source>
        <strain evidence="2 3">D-2Q-5-6</strain>
    </source>
</reference>
<accession>A0A5C6UAX0</accession>
<dbReference type="Proteomes" id="UP000321129">
    <property type="component" value="Unassembled WGS sequence"/>
</dbReference>
<sequence length="152" mass="17050">MTYYEDLQIGAKNSFGSYHVTREEALEFANKYDPQSFHLDDDAAAATHFGRLSCSGWHTAAMTMRMIVDNMDDTASVKSLGAAGIDDLRWIRPVFPGDTLRVETEIIGKAPWPGRPEMGVFQSKTVVFNQDDKPVMSYVAKVLMQRRQPATD</sequence>
<dbReference type="AlphaFoldDB" id="A0A5C6UAX0"/>
<dbReference type="EMBL" id="VOPY01000002">
    <property type="protein sequence ID" value="TXC68838.1"/>
    <property type="molecule type" value="Genomic_DNA"/>
</dbReference>
<evidence type="ECO:0000259" key="1">
    <source>
        <dbReference type="Pfam" id="PF01575"/>
    </source>
</evidence>
<dbReference type="InterPro" id="IPR002539">
    <property type="entry name" value="MaoC-like_dom"/>
</dbReference>
<dbReference type="InterPro" id="IPR029069">
    <property type="entry name" value="HotDog_dom_sf"/>
</dbReference>
<feature type="domain" description="MaoC-like" evidence="1">
    <location>
        <begin position="12"/>
        <end position="113"/>
    </location>
</feature>
<dbReference type="PANTHER" id="PTHR43664:SF1">
    <property type="entry name" value="BETA-METHYLMALYL-COA DEHYDRATASE"/>
    <property type="match status" value="1"/>
</dbReference>
<dbReference type="CDD" id="cd03454">
    <property type="entry name" value="YdeM"/>
    <property type="match status" value="1"/>
</dbReference>
<dbReference type="InterPro" id="IPR052342">
    <property type="entry name" value="MCH/BMMD"/>
</dbReference>
<evidence type="ECO:0000313" key="2">
    <source>
        <dbReference type="EMBL" id="TXC68838.1"/>
    </source>
</evidence>
<proteinExistence type="predicted"/>
<comment type="caution">
    <text evidence="2">The sequence shown here is derived from an EMBL/GenBank/DDBJ whole genome shotgun (WGS) entry which is preliminary data.</text>
</comment>
<dbReference type="SUPFAM" id="SSF54637">
    <property type="entry name" value="Thioesterase/thiol ester dehydrase-isomerase"/>
    <property type="match status" value="1"/>
</dbReference>
<dbReference type="PANTHER" id="PTHR43664">
    <property type="entry name" value="MONOAMINE OXIDASE-RELATED"/>
    <property type="match status" value="1"/>
</dbReference>
<dbReference type="Pfam" id="PF01575">
    <property type="entry name" value="MaoC_dehydratas"/>
    <property type="match status" value="1"/>
</dbReference>
<dbReference type="Gene3D" id="3.10.129.10">
    <property type="entry name" value="Hotdog Thioesterase"/>
    <property type="match status" value="1"/>
</dbReference>
<protein>
    <submittedName>
        <fullName evidence="2">MaoC family dehydratase</fullName>
    </submittedName>
</protein>
<dbReference type="RefSeq" id="WP_147122793.1">
    <property type="nucleotide sequence ID" value="NZ_VOPY01000002.1"/>
</dbReference>
<dbReference type="OrthoDB" id="9797938at2"/>
<organism evidence="2 3">
    <name type="scientific">Flavisphingopyxis soli</name>
    <dbReference type="NCBI Taxonomy" id="2601267"/>
    <lineage>
        <taxon>Bacteria</taxon>
        <taxon>Pseudomonadati</taxon>
        <taxon>Pseudomonadota</taxon>
        <taxon>Alphaproteobacteria</taxon>
        <taxon>Sphingomonadales</taxon>
        <taxon>Sphingopyxidaceae</taxon>
        <taxon>Flavisphingopyxis</taxon>
    </lineage>
</organism>
<name>A0A5C6UAX0_9SPHN</name>